<dbReference type="PANTHER" id="PTHR45586:SF14">
    <property type="entry name" value="TETRATRICOPEPTIDE TPR_2 REPEAT PROTEIN"/>
    <property type="match status" value="1"/>
</dbReference>
<dbReference type="EMBL" id="CP036316">
    <property type="protein sequence ID" value="QDT62897.1"/>
    <property type="molecule type" value="Genomic_DNA"/>
</dbReference>
<evidence type="ECO:0000313" key="5">
    <source>
        <dbReference type="EMBL" id="QDT62897.1"/>
    </source>
</evidence>
<dbReference type="InterPro" id="IPR019734">
    <property type="entry name" value="TPR_rpt"/>
</dbReference>
<feature type="transmembrane region" description="Helical" evidence="4">
    <location>
        <begin position="28"/>
        <end position="48"/>
    </location>
</feature>
<dbReference type="InterPro" id="IPR003107">
    <property type="entry name" value="HAT"/>
</dbReference>
<dbReference type="InterPro" id="IPR051012">
    <property type="entry name" value="CellSynth/LPSAsmb/PSIAsmb"/>
</dbReference>
<sequence length="1425" mass="160087">MTPSGPPSDSPSSEETPRPLEHAFHINWILLGVLMAGLVIVVTGGVILHRMQVAELANTFSRQAAQAEADGDFKLAISRLEQYLRFRPKDDAARRRFALLVAEHAISPRDYLHAFDRLEEVLRIRPTDEEVRRELTKVAMALRRYRDAVEHLSLLLQTYNHETELHYRLGRCYEELRESANAVAAYELALKTAPLNIDAARSLARVMRRDLSRPNDADAVMNQLVAQSPHSHRTLVARGRYFLRLGHLSRAEADARRARRMAPSDVEVLLLQAELTELGAENSLEVDQLRRELREKMEAGTDDERIVLALARLELAGDNAEKAIATILDAIREDPEQLPLQWSLADIYLSLGRVEDADRMVAHLQSTTVPGEILDYLKARREFVQGRLKTAVHLFETVRPKLQEYPTLQTAVDVHLGTAHGELGQTERQLAAFQKALSVDANNTEARAGLANALLAAGRFEDAIAQYRQVADQPETSLAMARALLANGMSSDDGPVDWEEISRAIDRASLAGSDPVQILLLRAGLQGARGDWEQAEKILQLGLRRYPGKAQLWAALSDIQLREGHVEKSQELLEQAESQLGRLPELLMEKIRLITFGEADAALDELKELEPEVAALEKTPAQSKLQWAMVSAYESLGATDHATAYLLSLAEGDSNDLSLWRRLLALALANNDKELVEQSLSQMREIEGENGIFLRLGEAQWKAARGIQGNTALLAEAKLMLEDLAVDFPSAPELLLTQARIALAERHPEAALEKLMQAIEAGARSPALIEQTVRMLYSRDRFVDAGRLLRLVTRQDQLPFTIRFHRLAGRVEMTNGEVATALSHARKVISSPSADIIDRLWYAQLLTASGKTEEAEEYFKKLLADFSSESRVWAAWIEFLAQQERVEEAEREMVRMEETLGDQSIGLLAQCCELVGRYDDAEKYYIQAIKDDAGDCFLLSTAANFFLRRGDTPRSRELMQRILNGESCSPTLQRRTRRTLAAVNSVNADFRGYMQAIDLLDQNLSNEREREDLISKATLLATHPLKSARRDAVSLLLEADALQPLKTIHQLQLVQLLIDQGDIQQASDALRPLLTYTGSHSRMYLPSIRTMLRLGESTGLINQWIDDFVRSSPNSLEALELRMRVIVLREGPHAAINMLNTAMEEVAAQPEQHLSLERWAVSLLEDIANGLEKTGRTVTAETILDHAEERYRNYTESHPEELVNLVRLLRRRWKLAEAMKLIDRVWKNTPPEFAAVEYVSLLRLPSVTPDDFQRVEQLLVQTREENPNSAELIFQHANLLHLQHQFAEAAELYEQALRLSPGSVLIRNEFAMLLALRGQRLDRAEELITTAIDSAGPRPFLLDTRAVVRLARNDPAAALKDLQQAIDSEPTPVKLFHQTQAYLQLNEQRAAARSFDEAIAAGLHPDALHPLERPQLEELRATLQN</sequence>
<dbReference type="InterPro" id="IPR011990">
    <property type="entry name" value="TPR-like_helical_dom_sf"/>
</dbReference>
<feature type="repeat" description="TPR" evidence="3">
    <location>
        <begin position="410"/>
        <end position="443"/>
    </location>
</feature>
<dbReference type="KEGG" id="chya:V22_00950"/>
<evidence type="ECO:0000256" key="1">
    <source>
        <dbReference type="ARBA" id="ARBA00022737"/>
    </source>
</evidence>
<organism evidence="5 6">
    <name type="scientific">Calycomorphotria hydatis</name>
    <dbReference type="NCBI Taxonomy" id="2528027"/>
    <lineage>
        <taxon>Bacteria</taxon>
        <taxon>Pseudomonadati</taxon>
        <taxon>Planctomycetota</taxon>
        <taxon>Planctomycetia</taxon>
        <taxon>Planctomycetales</taxon>
        <taxon>Planctomycetaceae</taxon>
        <taxon>Calycomorphotria</taxon>
    </lineage>
</organism>
<dbReference type="SMART" id="SM00386">
    <property type="entry name" value="HAT"/>
    <property type="match status" value="4"/>
</dbReference>
<dbReference type="PANTHER" id="PTHR45586">
    <property type="entry name" value="TPR REPEAT-CONTAINING PROTEIN PA4667"/>
    <property type="match status" value="1"/>
</dbReference>
<keyword evidence="4" id="KW-0472">Membrane</keyword>
<evidence type="ECO:0000256" key="4">
    <source>
        <dbReference type="SAM" id="Phobius"/>
    </source>
</evidence>
<dbReference type="GO" id="GO:0006396">
    <property type="term" value="P:RNA processing"/>
    <property type="evidence" value="ECO:0007669"/>
    <property type="project" value="InterPro"/>
</dbReference>
<protein>
    <submittedName>
        <fullName evidence="5">Tetratricopeptide repeat protein</fullName>
    </submittedName>
</protein>
<keyword evidence="4" id="KW-0812">Transmembrane</keyword>
<feature type="repeat" description="TPR" evidence="3">
    <location>
        <begin position="163"/>
        <end position="196"/>
    </location>
</feature>
<evidence type="ECO:0000256" key="3">
    <source>
        <dbReference type="PROSITE-ProRule" id="PRU00339"/>
    </source>
</evidence>
<keyword evidence="1" id="KW-0677">Repeat</keyword>
<dbReference type="SMART" id="SM00028">
    <property type="entry name" value="TPR"/>
    <property type="match status" value="11"/>
</dbReference>
<evidence type="ECO:0000313" key="6">
    <source>
        <dbReference type="Proteomes" id="UP000319976"/>
    </source>
</evidence>
<gene>
    <name evidence="5" type="ORF">V22_00950</name>
</gene>
<dbReference type="SUPFAM" id="SSF48452">
    <property type="entry name" value="TPR-like"/>
    <property type="match status" value="7"/>
</dbReference>
<dbReference type="PROSITE" id="PS50005">
    <property type="entry name" value="TPR"/>
    <property type="match status" value="3"/>
</dbReference>
<keyword evidence="2 3" id="KW-0802">TPR repeat</keyword>
<feature type="repeat" description="TPR" evidence="3">
    <location>
        <begin position="1270"/>
        <end position="1303"/>
    </location>
</feature>
<dbReference type="Proteomes" id="UP000319976">
    <property type="component" value="Chromosome"/>
</dbReference>
<keyword evidence="6" id="KW-1185">Reference proteome</keyword>
<name>A0A517T3D7_9PLAN</name>
<proteinExistence type="predicted"/>
<keyword evidence="4" id="KW-1133">Transmembrane helix</keyword>
<dbReference type="Gene3D" id="1.25.40.10">
    <property type="entry name" value="Tetratricopeptide repeat domain"/>
    <property type="match status" value="5"/>
</dbReference>
<dbReference type="Pfam" id="PF13432">
    <property type="entry name" value="TPR_16"/>
    <property type="match status" value="4"/>
</dbReference>
<reference evidence="5 6" key="1">
    <citation type="submission" date="2019-02" db="EMBL/GenBank/DDBJ databases">
        <title>Deep-cultivation of Planctomycetes and their phenomic and genomic characterization uncovers novel biology.</title>
        <authorList>
            <person name="Wiegand S."/>
            <person name="Jogler M."/>
            <person name="Boedeker C."/>
            <person name="Pinto D."/>
            <person name="Vollmers J."/>
            <person name="Rivas-Marin E."/>
            <person name="Kohn T."/>
            <person name="Peeters S.H."/>
            <person name="Heuer A."/>
            <person name="Rast P."/>
            <person name="Oberbeckmann S."/>
            <person name="Bunk B."/>
            <person name="Jeske O."/>
            <person name="Meyerdierks A."/>
            <person name="Storesund J.E."/>
            <person name="Kallscheuer N."/>
            <person name="Luecker S."/>
            <person name="Lage O.M."/>
            <person name="Pohl T."/>
            <person name="Merkel B.J."/>
            <person name="Hornburger P."/>
            <person name="Mueller R.-W."/>
            <person name="Bruemmer F."/>
            <person name="Labrenz M."/>
            <person name="Spormann A.M."/>
            <person name="Op den Camp H."/>
            <person name="Overmann J."/>
            <person name="Amann R."/>
            <person name="Jetten M.S.M."/>
            <person name="Mascher T."/>
            <person name="Medema M.H."/>
            <person name="Devos D.P."/>
            <person name="Kaster A.-K."/>
            <person name="Ovreas L."/>
            <person name="Rohde M."/>
            <person name="Galperin M.Y."/>
            <person name="Jogler C."/>
        </authorList>
    </citation>
    <scope>NUCLEOTIDE SEQUENCE [LARGE SCALE GENOMIC DNA]</scope>
    <source>
        <strain evidence="5 6">V22</strain>
    </source>
</reference>
<evidence type="ECO:0000256" key="2">
    <source>
        <dbReference type="ARBA" id="ARBA00022803"/>
    </source>
</evidence>
<dbReference type="Pfam" id="PF14559">
    <property type="entry name" value="TPR_19"/>
    <property type="match status" value="1"/>
</dbReference>
<dbReference type="Pfam" id="PF13176">
    <property type="entry name" value="TPR_7"/>
    <property type="match status" value="1"/>
</dbReference>
<accession>A0A517T3D7</accession>